<feature type="chain" id="PRO_5046131468" evidence="1">
    <location>
        <begin position="24"/>
        <end position="527"/>
    </location>
</feature>
<reference evidence="2 3" key="1">
    <citation type="submission" date="2017-01" db="EMBL/GenBank/DDBJ databases">
        <authorList>
            <person name="Varghese N."/>
            <person name="Submissions S."/>
        </authorList>
    </citation>
    <scope>NUCLEOTIDE SEQUENCE [LARGE SCALE GENOMIC DNA]</scope>
    <source>
        <strain evidence="2 3">ATCC 23464</strain>
    </source>
</reference>
<name>A0ABY1K444_9BACL</name>
<organism evidence="2 3">
    <name type="scientific">Paenibacillus macquariensis</name>
    <dbReference type="NCBI Taxonomy" id="948756"/>
    <lineage>
        <taxon>Bacteria</taxon>
        <taxon>Bacillati</taxon>
        <taxon>Bacillota</taxon>
        <taxon>Bacilli</taxon>
        <taxon>Bacillales</taxon>
        <taxon>Paenibacillaceae</taxon>
        <taxon>Paenibacillus</taxon>
    </lineage>
</organism>
<keyword evidence="1" id="KW-0732">Signal</keyword>
<dbReference type="InterPro" id="IPR050490">
    <property type="entry name" value="Bact_solute-bd_prot1"/>
</dbReference>
<protein>
    <submittedName>
        <fullName evidence="2">Aldouronate transport system substrate-binding protein</fullName>
    </submittedName>
</protein>
<keyword evidence="3" id="KW-1185">Reference proteome</keyword>
<accession>A0ABY1K444</accession>
<evidence type="ECO:0000256" key="1">
    <source>
        <dbReference type="SAM" id="SignalP"/>
    </source>
</evidence>
<dbReference type="Pfam" id="PF01547">
    <property type="entry name" value="SBP_bac_1"/>
    <property type="match status" value="1"/>
</dbReference>
<gene>
    <name evidence="2" type="ORF">SAMN05421578_10955</name>
</gene>
<feature type="signal peptide" evidence="1">
    <location>
        <begin position="1"/>
        <end position="23"/>
    </location>
</feature>
<comment type="caution">
    <text evidence="2">The sequence shown here is derived from an EMBL/GenBank/DDBJ whole genome shotgun (WGS) entry which is preliminary data.</text>
</comment>
<dbReference type="EMBL" id="FTNK01000009">
    <property type="protein sequence ID" value="SIR23188.1"/>
    <property type="molecule type" value="Genomic_DNA"/>
</dbReference>
<dbReference type="PANTHER" id="PTHR43649:SF17">
    <property type="entry name" value="ABC TRANSPORTER SOLUTE BINDING PROTEIN-SUGAR TRANSPORT"/>
    <property type="match status" value="1"/>
</dbReference>
<sequence>MIKKLKWNVMVVFVLILSLMISACSSNTASKASTKEDASSSKPAKLSVFIASRATDAMYSSETLIWKELGKRLNVEFEFITGDTKTMTEKFPVMVSSGEYPDIVSGKIRDFNKFGMQGAFIPLNEHMENAPNIQKYLMDNKDAKAQTMAIDGNIYSVPMLSAVRTSEGPLVRKDWLDRLGLQMPETIDDWYTVLKAIKDKDANGNGDVNDEIPFSTVGTPDTFYLDFADAWGIDLNVDGRWFEENGKMVYSPIDPRAKEYLTTMNKWYSEGLIDKEMLSRQDKDYTAMIFNDKVGSTTHWIGYVAGFNARPEAQKIAGFNYQVTAPPVLKKGDKALTSRQQLITVPWAWAISAKNKNLEATMKLFDYAYSDEGQILLNFGVEGDTYAKNADGVIQYTDKIAKNADGIAKALYRIGAEPLLGFRQDPLYEKASCASEDACKQLFNYVDNNSFRDPAPSLKYSDEDGEKFNELSTQINTYVDEMMSKFIIGQEPLSKFDAYVSTVKSMQFDELAKIQNTALEKYKELLK</sequence>
<dbReference type="InterPro" id="IPR006059">
    <property type="entry name" value="SBP"/>
</dbReference>
<dbReference type="PROSITE" id="PS51257">
    <property type="entry name" value="PROKAR_LIPOPROTEIN"/>
    <property type="match status" value="1"/>
</dbReference>
<proteinExistence type="predicted"/>
<dbReference type="SUPFAM" id="SSF53850">
    <property type="entry name" value="Periplasmic binding protein-like II"/>
    <property type="match status" value="1"/>
</dbReference>
<dbReference type="PANTHER" id="PTHR43649">
    <property type="entry name" value="ARABINOSE-BINDING PROTEIN-RELATED"/>
    <property type="match status" value="1"/>
</dbReference>
<dbReference type="RefSeq" id="WP_068588874.1">
    <property type="nucleotide sequence ID" value="NZ_FTNK01000009.1"/>
</dbReference>
<dbReference type="Proteomes" id="UP000186666">
    <property type="component" value="Unassembled WGS sequence"/>
</dbReference>
<dbReference type="Gene3D" id="3.40.190.10">
    <property type="entry name" value="Periplasmic binding protein-like II"/>
    <property type="match status" value="2"/>
</dbReference>
<evidence type="ECO:0000313" key="3">
    <source>
        <dbReference type="Proteomes" id="UP000186666"/>
    </source>
</evidence>
<evidence type="ECO:0000313" key="2">
    <source>
        <dbReference type="EMBL" id="SIR23188.1"/>
    </source>
</evidence>